<evidence type="ECO:0000256" key="4">
    <source>
        <dbReference type="SAM" id="Phobius"/>
    </source>
</evidence>
<protein>
    <submittedName>
        <fullName evidence="7">Uncharacterized protein</fullName>
    </submittedName>
</protein>
<feature type="compositionally biased region" description="Low complexity" evidence="3">
    <location>
        <begin position="330"/>
        <end position="342"/>
    </location>
</feature>
<dbReference type="AlphaFoldDB" id="A0A7M5XGZ4"/>
<evidence type="ECO:0000313" key="7">
    <source>
        <dbReference type="EnsemblMetazoa" id="CLYHEMP022878.1"/>
    </source>
</evidence>
<feature type="domain" description="CUB" evidence="5">
    <location>
        <begin position="196"/>
        <end position="314"/>
    </location>
</feature>
<reference evidence="7" key="1">
    <citation type="submission" date="2021-01" db="UniProtKB">
        <authorList>
            <consortium name="EnsemblMetazoa"/>
        </authorList>
    </citation>
    <scope>IDENTIFICATION</scope>
</reference>
<dbReference type="InterPro" id="IPR000859">
    <property type="entry name" value="CUB_dom"/>
</dbReference>
<keyword evidence="4" id="KW-0812">Transmembrane</keyword>
<dbReference type="InterPro" id="IPR008979">
    <property type="entry name" value="Galactose-bd-like_sf"/>
</dbReference>
<feature type="compositionally biased region" description="Polar residues" evidence="3">
    <location>
        <begin position="518"/>
        <end position="549"/>
    </location>
</feature>
<dbReference type="GO" id="GO:0004252">
    <property type="term" value="F:serine-type endopeptidase activity"/>
    <property type="evidence" value="ECO:0007669"/>
    <property type="project" value="TreeGrafter"/>
</dbReference>
<feature type="compositionally biased region" description="Polar residues" evidence="3">
    <location>
        <begin position="494"/>
        <end position="504"/>
    </location>
</feature>
<feature type="region of interest" description="Disordered" evidence="3">
    <location>
        <begin position="480"/>
        <end position="549"/>
    </location>
</feature>
<evidence type="ECO:0000259" key="5">
    <source>
        <dbReference type="PROSITE" id="PS01180"/>
    </source>
</evidence>
<feature type="domain" description="F5/8 type C" evidence="6">
    <location>
        <begin position="1"/>
        <end position="80"/>
    </location>
</feature>
<dbReference type="PROSITE" id="PS50022">
    <property type="entry name" value="FA58C_3"/>
    <property type="match status" value="1"/>
</dbReference>
<evidence type="ECO:0000256" key="2">
    <source>
        <dbReference type="PROSITE-ProRule" id="PRU00059"/>
    </source>
</evidence>
<feature type="domain" description="CUB" evidence="5">
    <location>
        <begin position="84"/>
        <end position="195"/>
    </location>
</feature>
<dbReference type="CDD" id="cd00041">
    <property type="entry name" value="CUB"/>
    <property type="match status" value="2"/>
</dbReference>
<keyword evidence="4" id="KW-1133">Transmembrane helix</keyword>
<dbReference type="PANTHER" id="PTHR24255">
    <property type="entry name" value="COMPLEMENT COMPONENT 1, S SUBCOMPONENT-RELATED"/>
    <property type="match status" value="1"/>
</dbReference>
<dbReference type="InterPro" id="IPR000421">
    <property type="entry name" value="FA58C"/>
</dbReference>
<accession>A0A7M5XGZ4</accession>
<dbReference type="PROSITE" id="PS01180">
    <property type="entry name" value="CUB"/>
    <property type="match status" value="2"/>
</dbReference>
<dbReference type="Gene3D" id="2.60.120.290">
    <property type="entry name" value="Spermadhesin, CUB domain"/>
    <property type="match status" value="2"/>
</dbReference>
<name>A0A7M5XGZ4_9CNID</name>
<keyword evidence="4" id="KW-0472">Membrane</keyword>
<proteinExistence type="predicted"/>
<dbReference type="Proteomes" id="UP000594262">
    <property type="component" value="Unplaced"/>
</dbReference>
<dbReference type="PANTHER" id="PTHR24255:SF31">
    <property type="entry name" value="CUBILIN-LIKE PROTEIN"/>
    <property type="match status" value="1"/>
</dbReference>
<evidence type="ECO:0000256" key="1">
    <source>
        <dbReference type="ARBA" id="ARBA00023157"/>
    </source>
</evidence>
<dbReference type="SMART" id="SM00042">
    <property type="entry name" value="CUB"/>
    <property type="match status" value="2"/>
</dbReference>
<evidence type="ECO:0000256" key="3">
    <source>
        <dbReference type="SAM" id="MobiDB-lite"/>
    </source>
</evidence>
<keyword evidence="8" id="KW-1185">Reference proteome</keyword>
<dbReference type="EnsemblMetazoa" id="CLYHEMT022878.1">
    <property type="protein sequence ID" value="CLYHEMP022878.1"/>
    <property type="gene ID" value="CLYHEMG022878"/>
</dbReference>
<dbReference type="Pfam" id="PF00431">
    <property type="entry name" value="CUB"/>
    <property type="match status" value="2"/>
</dbReference>
<evidence type="ECO:0000313" key="8">
    <source>
        <dbReference type="Proteomes" id="UP000594262"/>
    </source>
</evidence>
<dbReference type="SUPFAM" id="SSF49785">
    <property type="entry name" value="Galactose-binding domain-like"/>
    <property type="match status" value="1"/>
</dbReference>
<dbReference type="SUPFAM" id="SSF49854">
    <property type="entry name" value="Spermadhesin, CUB domain"/>
    <property type="match status" value="2"/>
</dbReference>
<dbReference type="GO" id="GO:0005615">
    <property type="term" value="C:extracellular space"/>
    <property type="evidence" value="ECO:0007669"/>
    <property type="project" value="TreeGrafter"/>
</dbReference>
<organism evidence="7 8">
    <name type="scientific">Clytia hemisphaerica</name>
    <dbReference type="NCBI Taxonomy" id="252671"/>
    <lineage>
        <taxon>Eukaryota</taxon>
        <taxon>Metazoa</taxon>
        <taxon>Cnidaria</taxon>
        <taxon>Hydrozoa</taxon>
        <taxon>Hydroidolina</taxon>
        <taxon>Leptothecata</taxon>
        <taxon>Obeliida</taxon>
        <taxon>Clytiidae</taxon>
        <taxon>Clytia</taxon>
    </lineage>
</organism>
<evidence type="ECO:0000259" key="6">
    <source>
        <dbReference type="PROSITE" id="PS50022"/>
    </source>
</evidence>
<dbReference type="Gene3D" id="2.60.120.260">
    <property type="entry name" value="Galactose-binding domain-like"/>
    <property type="match status" value="1"/>
</dbReference>
<sequence>MEGSNKNGRVTRYSLEYSLNGKDWENIIPKNGFKGKFKGNLVPGRSRANFSRHRVMKHLRVIPLKSYGDYPCLKIEPFGCTFTCGEVLTSDYGKISGNSRVDIDQNCLWRIEVLNTSALSFDFTIFDILCEHGYLNIRDGYFDFIDSPVIERLCLKNRDQDFNHLLKINTNKVWLNFVSNSSDYEDGFTLKYFGECKQTINLIEGKPNKINSPNFPNEYFGNMDCMWIINAAPGVNSIDIIFNDFSIESTSKSCLDDTLTINYYENEQENLLGVFCNDNIPKMNYSLLADRVSIHFKTDSISSDRGFSILIQSGKKLPPTERNMIPENPTSSIETTLTSESTFNNDTFGTPRKDKKEDSGSDWTIITISAFSAIVVLLLIWVIGNNLRRFINNRNEVEAHCAKVKAKNEEKILQEQKRASQAERYSLIQSPKHDIVMVSPKHKFSPSPVKTMSPSKMTEDINDEELHDSVDGELSHLMSTPEHNSTISKHDTVSPVSGTHSLNSPAEAEVDLPKGYNGSVQVQSPSKLNSTSDVSFKEGNNNSDIESCV</sequence>
<comment type="caution">
    <text evidence="2">Lacks conserved residue(s) required for the propagation of feature annotation.</text>
</comment>
<feature type="region of interest" description="Disordered" evidence="3">
    <location>
        <begin position="318"/>
        <end position="359"/>
    </location>
</feature>
<dbReference type="InterPro" id="IPR035914">
    <property type="entry name" value="Sperma_CUB_dom_sf"/>
</dbReference>
<feature type="transmembrane region" description="Helical" evidence="4">
    <location>
        <begin position="363"/>
        <end position="384"/>
    </location>
</feature>
<dbReference type="OrthoDB" id="5955942at2759"/>
<keyword evidence="1" id="KW-1015">Disulfide bond</keyword>